<dbReference type="InterPro" id="IPR001173">
    <property type="entry name" value="Glyco_trans_2-like"/>
</dbReference>
<dbReference type="SUPFAM" id="SSF53448">
    <property type="entry name" value="Nucleotide-diphospho-sugar transferases"/>
    <property type="match status" value="1"/>
</dbReference>
<dbReference type="GO" id="GO:0016740">
    <property type="term" value="F:transferase activity"/>
    <property type="evidence" value="ECO:0007669"/>
    <property type="project" value="UniProtKB-KW"/>
</dbReference>
<proteinExistence type="predicted"/>
<evidence type="ECO:0000259" key="1">
    <source>
        <dbReference type="Pfam" id="PF00535"/>
    </source>
</evidence>
<organism evidence="2 3">
    <name type="scientific">Burkholderia multivorans</name>
    <dbReference type="NCBI Taxonomy" id="87883"/>
    <lineage>
        <taxon>Bacteria</taxon>
        <taxon>Pseudomonadati</taxon>
        <taxon>Pseudomonadota</taxon>
        <taxon>Betaproteobacteria</taxon>
        <taxon>Burkholderiales</taxon>
        <taxon>Burkholderiaceae</taxon>
        <taxon>Burkholderia</taxon>
        <taxon>Burkholderia cepacia complex</taxon>
    </lineage>
</organism>
<evidence type="ECO:0000313" key="3">
    <source>
        <dbReference type="Proteomes" id="UP000238982"/>
    </source>
</evidence>
<keyword evidence="2" id="KW-0808">Transferase</keyword>
<feature type="domain" description="Glycosyltransferase 2-like" evidence="1">
    <location>
        <begin position="16"/>
        <end position="166"/>
    </location>
</feature>
<comment type="caution">
    <text evidence="2">The sequence shown here is derived from an EMBL/GenBank/DDBJ whole genome shotgun (WGS) entry which is preliminary data.</text>
</comment>
<dbReference type="InterPro" id="IPR029044">
    <property type="entry name" value="Nucleotide-diphossugar_trans"/>
</dbReference>
<protein>
    <submittedName>
        <fullName evidence="2">Glycosyl transferase</fullName>
    </submittedName>
</protein>
<sequence>MTSSTQPSFLLSISVVTFHPDPDLLARTLSTVLDGLVRLDGVRRETGCDMLAQLYVVDNGGTELPGVWAARFAETGTEFVVLRGHGNVGYGRGHNLAIERADSHFHLVLNPDVLSQPDALSSAIELMRRHADVGLVVPEVRDPQGEPQFLCRRYPNVFDLLLRGFAPQAIKRVFRRRLDRYEMHDAYGAAGEVWDPTIVSGCFMFYRSCILRALGGFDPRYFLYFEDYDLSLRTAKIARIVYSPQVRIVHFGGGAARKGWLHVKLFVVSAMRFYNRFGWRWL</sequence>
<gene>
    <name evidence="2" type="ORF">C6Q15_07395</name>
</gene>
<dbReference type="PANTHER" id="PTHR43179">
    <property type="entry name" value="RHAMNOSYLTRANSFERASE WBBL"/>
    <property type="match status" value="1"/>
</dbReference>
<name>A0A2S9MX25_9BURK</name>
<dbReference type="PANTHER" id="PTHR43179:SF10">
    <property type="entry name" value="GLYCOSYL TRANSFERASE"/>
    <property type="match status" value="1"/>
</dbReference>
<dbReference type="Pfam" id="PF00535">
    <property type="entry name" value="Glycos_transf_2"/>
    <property type="match status" value="1"/>
</dbReference>
<dbReference type="AlphaFoldDB" id="A0A2S9MX25"/>
<accession>A0A2S9MX25</accession>
<dbReference type="Gene3D" id="3.90.550.10">
    <property type="entry name" value="Spore Coat Polysaccharide Biosynthesis Protein SpsA, Chain A"/>
    <property type="match status" value="1"/>
</dbReference>
<dbReference type="EMBL" id="PVGH01000034">
    <property type="protein sequence ID" value="PRF63910.1"/>
    <property type="molecule type" value="Genomic_DNA"/>
</dbReference>
<evidence type="ECO:0000313" key="2">
    <source>
        <dbReference type="EMBL" id="PRF63910.1"/>
    </source>
</evidence>
<reference evidence="2 3" key="1">
    <citation type="submission" date="2018-03" db="EMBL/GenBank/DDBJ databases">
        <authorList>
            <person name="Keele B.F."/>
        </authorList>
    </citation>
    <scope>NUCLEOTIDE SEQUENCE [LARGE SCALE GENOMIC DNA]</scope>
    <source>
        <strain evidence="2 3">AU19729</strain>
    </source>
</reference>
<dbReference type="CDD" id="cd04186">
    <property type="entry name" value="GT_2_like_c"/>
    <property type="match status" value="1"/>
</dbReference>
<dbReference type="Proteomes" id="UP000238982">
    <property type="component" value="Unassembled WGS sequence"/>
</dbReference>